<accession>A0A2I0IR88</accession>
<comment type="caution">
    <text evidence="3">The sequence shown here is derived from an EMBL/GenBank/DDBJ whole genome shotgun (WGS) entry which is preliminary data.</text>
</comment>
<name>A0A2I0IR88_PUNGR</name>
<evidence type="ECO:0000313" key="4">
    <source>
        <dbReference type="Proteomes" id="UP000233551"/>
    </source>
</evidence>
<evidence type="ECO:0000313" key="3">
    <source>
        <dbReference type="EMBL" id="PKI46514.1"/>
    </source>
</evidence>
<organism evidence="3 4">
    <name type="scientific">Punica granatum</name>
    <name type="common">Pomegranate</name>
    <dbReference type="NCBI Taxonomy" id="22663"/>
    <lineage>
        <taxon>Eukaryota</taxon>
        <taxon>Viridiplantae</taxon>
        <taxon>Streptophyta</taxon>
        <taxon>Embryophyta</taxon>
        <taxon>Tracheophyta</taxon>
        <taxon>Spermatophyta</taxon>
        <taxon>Magnoliopsida</taxon>
        <taxon>eudicotyledons</taxon>
        <taxon>Gunneridae</taxon>
        <taxon>Pentapetalae</taxon>
        <taxon>rosids</taxon>
        <taxon>malvids</taxon>
        <taxon>Myrtales</taxon>
        <taxon>Lythraceae</taxon>
        <taxon>Punica</taxon>
    </lineage>
</organism>
<keyword evidence="2" id="KW-1133">Transmembrane helix</keyword>
<feature type="compositionally biased region" description="Basic and acidic residues" evidence="1">
    <location>
        <begin position="147"/>
        <end position="159"/>
    </location>
</feature>
<dbReference type="AlphaFoldDB" id="A0A2I0IR88"/>
<reference evidence="3 4" key="1">
    <citation type="submission" date="2017-11" db="EMBL/GenBank/DDBJ databases">
        <title>De-novo sequencing of pomegranate (Punica granatum L.) genome.</title>
        <authorList>
            <person name="Akparov Z."/>
            <person name="Amiraslanov A."/>
            <person name="Hajiyeva S."/>
            <person name="Abbasov M."/>
            <person name="Kaur K."/>
            <person name="Hamwieh A."/>
            <person name="Solovyev V."/>
            <person name="Salamov A."/>
            <person name="Braich B."/>
            <person name="Kosarev P."/>
            <person name="Mahmoud A."/>
            <person name="Hajiyev E."/>
            <person name="Babayeva S."/>
            <person name="Izzatullayeva V."/>
            <person name="Mammadov A."/>
            <person name="Mammadov A."/>
            <person name="Sharifova S."/>
            <person name="Ojaghi J."/>
            <person name="Eynullazada K."/>
            <person name="Bayramov B."/>
            <person name="Abdulazimova A."/>
            <person name="Shahmuradov I."/>
        </authorList>
    </citation>
    <scope>NUCLEOTIDE SEQUENCE [LARGE SCALE GENOMIC DNA]</scope>
    <source>
        <strain evidence="4">cv. AG2017</strain>
        <tissue evidence="3">Leaf</tissue>
    </source>
</reference>
<evidence type="ECO:0000256" key="1">
    <source>
        <dbReference type="SAM" id="MobiDB-lite"/>
    </source>
</evidence>
<keyword evidence="4" id="KW-1185">Reference proteome</keyword>
<feature type="region of interest" description="Disordered" evidence="1">
    <location>
        <begin position="140"/>
        <end position="168"/>
    </location>
</feature>
<dbReference type="Proteomes" id="UP000233551">
    <property type="component" value="Unassembled WGS sequence"/>
</dbReference>
<sequence length="182" mass="19602">MAPSPTEDVGVLGGGVFLDVAIFSSAALRFSRVSWWWTRQLSTILTLDLLVAFCGNVLINGILDGLLNIDRLLNGDLLGMLLNVRLLNPRLRSQAKAMFDGVQAGVAALLLLLSVSEAVCVVAISRSLLVSGPSPPLIRSTATGEVVSRRTSDQHERPDPNPTRTQPKLDLDLVAPIVHFIK</sequence>
<keyword evidence="2" id="KW-0472">Membrane</keyword>
<feature type="transmembrane region" description="Helical" evidence="2">
    <location>
        <begin position="106"/>
        <end position="129"/>
    </location>
</feature>
<gene>
    <name evidence="3" type="ORF">CRG98_033071</name>
</gene>
<proteinExistence type="predicted"/>
<keyword evidence="2" id="KW-0812">Transmembrane</keyword>
<feature type="transmembrane region" description="Helical" evidence="2">
    <location>
        <begin position="43"/>
        <end position="63"/>
    </location>
</feature>
<evidence type="ECO:0000256" key="2">
    <source>
        <dbReference type="SAM" id="Phobius"/>
    </source>
</evidence>
<protein>
    <submittedName>
        <fullName evidence="3">Uncharacterized protein</fullName>
    </submittedName>
</protein>
<feature type="transmembrane region" description="Helical" evidence="2">
    <location>
        <begin position="12"/>
        <end position="31"/>
    </location>
</feature>
<dbReference type="EMBL" id="PGOL01002610">
    <property type="protein sequence ID" value="PKI46514.1"/>
    <property type="molecule type" value="Genomic_DNA"/>
</dbReference>